<evidence type="ECO:0000256" key="2">
    <source>
        <dbReference type="ARBA" id="ARBA00023242"/>
    </source>
</evidence>
<dbReference type="GO" id="GO:0005634">
    <property type="term" value="C:nucleus"/>
    <property type="evidence" value="ECO:0007669"/>
    <property type="project" value="UniProtKB-SubCell"/>
</dbReference>
<evidence type="ECO:0000313" key="6">
    <source>
        <dbReference type="Proteomes" id="UP000567885"/>
    </source>
</evidence>
<proteinExistence type="predicted"/>
<dbReference type="InterPro" id="IPR036864">
    <property type="entry name" value="Zn2-C6_fun-type_DNA-bd_sf"/>
</dbReference>
<keyword evidence="2" id="KW-0539">Nucleus</keyword>
<keyword evidence="6" id="KW-1185">Reference proteome</keyword>
<evidence type="ECO:0000259" key="4">
    <source>
        <dbReference type="PROSITE" id="PS50048"/>
    </source>
</evidence>
<comment type="subcellular location">
    <subcellularLocation>
        <location evidence="1">Nucleus</location>
    </subcellularLocation>
</comment>
<evidence type="ECO:0000256" key="1">
    <source>
        <dbReference type="ARBA" id="ARBA00004123"/>
    </source>
</evidence>
<protein>
    <submittedName>
        <fullName evidence="5">Transcription factor</fullName>
    </submittedName>
</protein>
<organism evidence="5 6">
    <name type="scientific">Fusarium heterosporum</name>
    <dbReference type="NCBI Taxonomy" id="42747"/>
    <lineage>
        <taxon>Eukaryota</taxon>
        <taxon>Fungi</taxon>
        <taxon>Dikarya</taxon>
        <taxon>Ascomycota</taxon>
        <taxon>Pezizomycotina</taxon>
        <taxon>Sordariomycetes</taxon>
        <taxon>Hypocreomycetidae</taxon>
        <taxon>Hypocreales</taxon>
        <taxon>Nectriaceae</taxon>
        <taxon>Fusarium</taxon>
        <taxon>Fusarium heterosporum species complex</taxon>
    </lineage>
</organism>
<dbReference type="SUPFAM" id="SSF57701">
    <property type="entry name" value="Zn2/Cys6 DNA-binding domain"/>
    <property type="match status" value="1"/>
</dbReference>
<dbReference type="EMBL" id="JAAGWQ010000012">
    <property type="protein sequence ID" value="KAF5679433.1"/>
    <property type="molecule type" value="Genomic_DNA"/>
</dbReference>
<dbReference type="PANTHER" id="PTHR37534">
    <property type="entry name" value="TRANSCRIPTIONAL ACTIVATOR PROTEIN UGA3"/>
    <property type="match status" value="1"/>
</dbReference>
<dbReference type="PROSITE" id="PS50048">
    <property type="entry name" value="ZN2_CY6_FUNGAL_2"/>
    <property type="match status" value="1"/>
</dbReference>
<sequence>MSHVALHATACIACRRRGRKCDRTLPACLSCEKRGAVCEGYVTKWPGVAARGKLAGKSIPVVDSSAAITNDKPTSRRLRLKQVKQNASAGQNVDGHPGSSFSQVPDDEVEKFVQHYIADLSSIFYLGNGPSDNPMFHYVLPLINTIPPIRFALAGSASCHVAARNSDEALEQKSLRLRVHATHLLREMLQNPNTVTDQAILASVLMLAQLDMCSGDCDEFPTHLQAAASIVRSKNYDGAGNRYYFEQRLVWLDVMSSTTSLRQPNLSLEEVKTIIGRVVANGGRQWSYDVFPCPVDLFEIIIEITFLLKDRSVNISAGYAQLKSLSFQSRLREWKCPFLSGPRKYMVEVWRLGIMAYLQRVFPATNRPESEALSSQLLELAELILPTTSWSYALLWPIFQIGVTLGDGAEDERDKIRRRLRTALVTIGCRHHSNALETLEVIWSRQEDHDPFSICIPGRTIMLV</sequence>
<evidence type="ECO:0000313" key="5">
    <source>
        <dbReference type="EMBL" id="KAF5679433.1"/>
    </source>
</evidence>
<accession>A0A8H5TZ35</accession>
<name>A0A8H5TZ35_FUSHE</name>
<evidence type="ECO:0000256" key="3">
    <source>
        <dbReference type="SAM" id="MobiDB-lite"/>
    </source>
</evidence>
<dbReference type="OrthoDB" id="3862662at2759"/>
<dbReference type="PANTHER" id="PTHR37534:SF46">
    <property type="entry name" value="ZN(II)2CYS6 TRANSCRIPTION FACTOR (EUROFUNG)"/>
    <property type="match status" value="1"/>
</dbReference>
<dbReference type="Proteomes" id="UP000567885">
    <property type="component" value="Unassembled WGS sequence"/>
</dbReference>
<dbReference type="CDD" id="cd00067">
    <property type="entry name" value="GAL4"/>
    <property type="match status" value="1"/>
</dbReference>
<gene>
    <name evidence="5" type="ORF">FHETE_850</name>
</gene>
<reference evidence="5 6" key="1">
    <citation type="submission" date="2020-05" db="EMBL/GenBank/DDBJ databases">
        <title>Identification and distribution of gene clusters putatively required for synthesis of sphingolipid metabolism inhibitors in phylogenetically diverse species of the filamentous fungus Fusarium.</title>
        <authorList>
            <person name="Kim H.-S."/>
            <person name="Busman M."/>
            <person name="Brown D.W."/>
            <person name="Divon H."/>
            <person name="Uhlig S."/>
            <person name="Proctor R.H."/>
        </authorList>
    </citation>
    <scope>NUCLEOTIDE SEQUENCE [LARGE SCALE GENOMIC DNA]</scope>
    <source>
        <strain evidence="5 6">NRRL 20693</strain>
    </source>
</reference>
<feature type="region of interest" description="Disordered" evidence="3">
    <location>
        <begin position="83"/>
        <end position="102"/>
    </location>
</feature>
<dbReference type="AlphaFoldDB" id="A0A8H5TZ35"/>
<dbReference type="GO" id="GO:0008270">
    <property type="term" value="F:zinc ion binding"/>
    <property type="evidence" value="ECO:0007669"/>
    <property type="project" value="InterPro"/>
</dbReference>
<dbReference type="InterPro" id="IPR001138">
    <property type="entry name" value="Zn2Cys6_DnaBD"/>
</dbReference>
<dbReference type="SMART" id="SM00066">
    <property type="entry name" value="GAL4"/>
    <property type="match status" value="1"/>
</dbReference>
<dbReference type="InterPro" id="IPR021858">
    <property type="entry name" value="Fun_TF"/>
</dbReference>
<dbReference type="Gene3D" id="4.10.240.10">
    <property type="entry name" value="Zn(2)-C6 fungal-type DNA-binding domain"/>
    <property type="match status" value="1"/>
</dbReference>
<dbReference type="Pfam" id="PF11951">
    <property type="entry name" value="Fungal_trans_2"/>
    <property type="match status" value="1"/>
</dbReference>
<feature type="domain" description="Zn(2)-C6 fungal-type" evidence="4">
    <location>
        <begin position="10"/>
        <end position="38"/>
    </location>
</feature>
<dbReference type="GO" id="GO:0000981">
    <property type="term" value="F:DNA-binding transcription factor activity, RNA polymerase II-specific"/>
    <property type="evidence" value="ECO:0007669"/>
    <property type="project" value="InterPro"/>
</dbReference>
<comment type="caution">
    <text evidence="5">The sequence shown here is derived from an EMBL/GenBank/DDBJ whole genome shotgun (WGS) entry which is preliminary data.</text>
</comment>
<dbReference type="Pfam" id="PF00172">
    <property type="entry name" value="Zn_clus"/>
    <property type="match status" value="1"/>
</dbReference>